<sequence length="339" mass="37968">MKEDRYSRQRLFSPIGDEGQRKIREKHVLLVGVGALGTSCAEQLVRAGIGRITLIDRDYVEWSNLQRQQLFGESDAARRLPKVVAAKTRLEQVNRDVQIDIHIKDAGREELEELLEGVDVVLDATDNFETRLLINDLSQKWNVPWIYGACVGSHGVSYTIIPGENACLRCLMDTVPLGGATCDTVGVISPVVQMVTAHQVADTMKLLVDDVAAVNQKFITFDLWQQRYSSISVNNVKKQDCPSCGLNPTYPSLSIENQTKTAVLCGRDTVQIRPAYVKERGFEELKQRLTQSKVKENAFLLSYESGEHRLVFFRDGRVLVHGTKDITEAKSIYLQTVSG</sequence>
<dbReference type="NCBIfam" id="NF009123">
    <property type="entry name" value="PRK12475.1"/>
    <property type="match status" value="1"/>
</dbReference>
<evidence type="ECO:0000313" key="3">
    <source>
        <dbReference type="EMBL" id="TGB01927.1"/>
    </source>
</evidence>
<dbReference type="FunFam" id="3.40.50.720:FF:000080">
    <property type="entry name" value="Thiazole biosynthesis adenylyltransferase ThiF"/>
    <property type="match status" value="1"/>
</dbReference>
<comment type="similarity">
    <text evidence="1">Belongs to the HesA/MoeB/ThiF family.</text>
</comment>
<dbReference type="GO" id="GO:0004792">
    <property type="term" value="F:thiosulfate-cyanide sulfurtransferase activity"/>
    <property type="evidence" value="ECO:0007669"/>
    <property type="project" value="TreeGrafter"/>
</dbReference>
<dbReference type="CDD" id="cd00757">
    <property type="entry name" value="ThiF_MoeB_HesA_family"/>
    <property type="match status" value="1"/>
</dbReference>
<organism evidence="3 4">
    <name type="scientific">Halobacillus salinus</name>
    <dbReference type="NCBI Taxonomy" id="192814"/>
    <lineage>
        <taxon>Bacteria</taxon>
        <taxon>Bacillati</taxon>
        <taxon>Bacillota</taxon>
        <taxon>Bacilli</taxon>
        <taxon>Bacillales</taxon>
        <taxon>Bacillaceae</taxon>
        <taxon>Halobacillus</taxon>
    </lineage>
</organism>
<dbReference type="RefSeq" id="WP_135328216.1">
    <property type="nucleotide sequence ID" value="NZ_SRJC01000004.1"/>
</dbReference>
<dbReference type="PANTHER" id="PTHR10953:SF102">
    <property type="entry name" value="ADENYLYLTRANSFERASE AND SULFURTRANSFERASE MOCS3"/>
    <property type="match status" value="1"/>
</dbReference>
<dbReference type="GO" id="GO:0005829">
    <property type="term" value="C:cytosol"/>
    <property type="evidence" value="ECO:0007669"/>
    <property type="project" value="TreeGrafter"/>
</dbReference>
<gene>
    <name evidence="3" type="ORF">E4663_14940</name>
</gene>
<dbReference type="EMBL" id="SRJC01000004">
    <property type="protein sequence ID" value="TGB01927.1"/>
    <property type="molecule type" value="Genomic_DNA"/>
</dbReference>
<dbReference type="InterPro" id="IPR035985">
    <property type="entry name" value="Ubiquitin-activating_enz"/>
</dbReference>
<dbReference type="GO" id="GO:0008641">
    <property type="term" value="F:ubiquitin-like modifier activating enzyme activity"/>
    <property type="evidence" value="ECO:0007669"/>
    <property type="project" value="InterPro"/>
</dbReference>
<reference evidence="3 4" key="1">
    <citation type="journal article" date="2003" name="Int. J. Syst. Evol. Microbiol.">
        <title>Halobacillus salinus sp. nov., isolated from a salt lake on the coast of the East Sea in Korea.</title>
        <authorList>
            <person name="Yoon J.H."/>
            <person name="Kang K.H."/>
            <person name="Park Y.H."/>
        </authorList>
    </citation>
    <scope>NUCLEOTIDE SEQUENCE [LARGE SCALE GENOMIC DNA]</scope>
    <source>
        <strain evidence="3 4">HSL-3</strain>
    </source>
</reference>
<evidence type="ECO:0000256" key="1">
    <source>
        <dbReference type="ARBA" id="ARBA00009919"/>
    </source>
</evidence>
<dbReference type="SUPFAM" id="SSF69572">
    <property type="entry name" value="Activating enzymes of the ubiquitin-like proteins"/>
    <property type="match status" value="1"/>
</dbReference>
<evidence type="ECO:0000259" key="2">
    <source>
        <dbReference type="Pfam" id="PF00899"/>
    </source>
</evidence>
<dbReference type="Gene3D" id="3.40.50.720">
    <property type="entry name" value="NAD(P)-binding Rossmann-like Domain"/>
    <property type="match status" value="1"/>
</dbReference>
<accession>A0A4Z0GXR3</accession>
<dbReference type="PANTHER" id="PTHR10953">
    <property type="entry name" value="UBIQUITIN-ACTIVATING ENZYME E1"/>
    <property type="match status" value="1"/>
</dbReference>
<dbReference type="GO" id="GO:0008146">
    <property type="term" value="F:sulfotransferase activity"/>
    <property type="evidence" value="ECO:0007669"/>
    <property type="project" value="TreeGrafter"/>
</dbReference>
<dbReference type="InterPro" id="IPR000594">
    <property type="entry name" value="ThiF_NAD_FAD-bd"/>
</dbReference>
<name>A0A4Z0GXR3_9BACI</name>
<dbReference type="STRING" id="192814.GCA_900166575_03764"/>
<protein>
    <submittedName>
        <fullName evidence="3">Thiamine biosynthesis protein MoeB</fullName>
    </submittedName>
</protein>
<keyword evidence="4" id="KW-1185">Reference proteome</keyword>
<proteinExistence type="inferred from homology"/>
<comment type="caution">
    <text evidence="3">The sequence shown here is derived from an EMBL/GenBank/DDBJ whole genome shotgun (WGS) entry which is preliminary data.</text>
</comment>
<dbReference type="GO" id="GO:0016779">
    <property type="term" value="F:nucleotidyltransferase activity"/>
    <property type="evidence" value="ECO:0007669"/>
    <property type="project" value="TreeGrafter"/>
</dbReference>
<dbReference type="InterPro" id="IPR045886">
    <property type="entry name" value="ThiF/MoeB/HesA"/>
</dbReference>
<feature type="domain" description="THIF-type NAD/FAD binding fold" evidence="2">
    <location>
        <begin position="6"/>
        <end position="242"/>
    </location>
</feature>
<dbReference type="Pfam" id="PF00899">
    <property type="entry name" value="ThiF"/>
    <property type="match status" value="1"/>
</dbReference>
<dbReference type="Proteomes" id="UP000297982">
    <property type="component" value="Unassembled WGS sequence"/>
</dbReference>
<dbReference type="AlphaFoldDB" id="A0A4Z0GXR3"/>
<evidence type="ECO:0000313" key="4">
    <source>
        <dbReference type="Proteomes" id="UP000297982"/>
    </source>
</evidence>